<evidence type="ECO:0000313" key="3">
    <source>
        <dbReference type="Proteomes" id="UP001597063"/>
    </source>
</evidence>
<dbReference type="Pfam" id="PF04149">
    <property type="entry name" value="DUF397"/>
    <property type="match status" value="1"/>
</dbReference>
<dbReference type="RefSeq" id="WP_131757201.1">
    <property type="nucleotide sequence ID" value="NZ_CAACUY010000027.1"/>
</dbReference>
<evidence type="ECO:0000313" key="2">
    <source>
        <dbReference type="EMBL" id="MFD0683372.1"/>
    </source>
</evidence>
<comment type="caution">
    <text evidence="2">The sequence shown here is derived from an EMBL/GenBank/DDBJ whole genome shotgun (WGS) entry which is preliminary data.</text>
</comment>
<proteinExistence type="predicted"/>
<keyword evidence="3" id="KW-1185">Reference proteome</keyword>
<dbReference type="EMBL" id="JBHTGP010000002">
    <property type="protein sequence ID" value="MFD0683372.1"/>
    <property type="molecule type" value="Genomic_DNA"/>
</dbReference>
<protein>
    <submittedName>
        <fullName evidence="2">DUF397 domain-containing protein</fullName>
    </submittedName>
</protein>
<dbReference type="Proteomes" id="UP001597063">
    <property type="component" value="Unassembled WGS sequence"/>
</dbReference>
<reference evidence="3" key="1">
    <citation type="journal article" date="2019" name="Int. J. Syst. Evol. Microbiol.">
        <title>The Global Catalogue of Microorganisms (GCM) 10K type strain sequencing project: providing services to taxonomists for standard genome sequencing and annotation.</title>
        <authorList>
            <consortium name="The Broad Institute Genomics Platform"/>
            <consortium name="The Broad Institute Genome Sequencing Center for Infectious Disease"/>
            <person name="Wu L."/>
            <person name="Ma J."/>
        </authorList>
    </citation>
    <scope>NUCLEOTIDE SEQUENCE [LARGE SCALE GENOMIC DNA]</scope>
    <source>
        <strain evidence="3">JCM 9371</strain>
    </source>
</reference>
<accession>A0ABW2XA90</accession>
<gene>
    <name evidence="2" type="ORF">ACFQZM_02590</name>
</gene>
<name>A0ABW2XA90_9ACTN</name>
<sequence>MSGTERFNGWRKSRWSEPNGACVEVGRAFNGTIGVRDSKLDRSPVLEFTPTDWAALLDGLRRTV</sequence>
<dbReference type="InterPro" id="IPR007278">
    <property type="entry name" value="DUF397"/>
</dbReference>
<feature type="domain" description="DUF397" evidence="1">
    <location>
        <begin position="9"/>
        <end position="61"/>
    </location>
</feature>
<organism evidence="2 3">
    <name type="scientific">Actinomadura fibrosa</name>
    <dbReference type="NCBI Taxonomy" id="111802"/>
    <lineage>
        <taxon>Bacteria</taxon>
        <taxon>Bacillati</taxon>
        <taxon>Actinomycetota</taxon>
        <taxon>Actinomycetes</taxon>
        <taxon>Streptosporangiales</taxon>
        <taxon>Thermomonosporaceae</taxon>
        <taxon>Actinomadura</taxon>
    </lineage>
</organism>
<evidence type="ECO:0000259" key="1">
    <source>
        <dbReference type="Pfam" id="PF04149"/>
    </source>
</evidence>